<sequence length="19" mass="2172">MSFVLLFCDVLMSVLPLED</sequence>
<evidence type="ECO:0000313" key="1">
    <source>
        <dbReference type="EMBL" id="JAH51859.1"/>
    </source>
</evidence>
<reference evidence="1" key="2">
    <citation type="journal article" date="2015" name="Fish Shellfish Immunol.">
        <title>Early steps in the European eel (Anguilla anguilla)-Vibrio vulnificus interaction in the gills: Role of the RtxA13 toxin.</title>
        <authorList>
            <person name="Callol A."/>
            <person name="Pajuelo D."/>
            <person name="Ebbesson L."/>
            <person name="Teles M."/>
            <person name="MacKenzie S."/>
            <person name="Amaro C."/>
        </authorList>
    </citation>
    <scope>NUCLEOTIDE SEQUENCE</scope>
</reference>
<proteinExistence type="predicted"/>
<dbReference type="EMBL" id="GBXM01056718">
    <property type="protein sequence ID" value="JAH51859.1"/>
    <property type="molecule type" value="Transcribed_RNA"/>
</dbReference>
<reference evidence="1" key="1">
    <citation type="submission" date="2014-11" db="EMBL/GenBank/DDBJ databases">
        <authorList>
            <person name="Amaro Gonzalez C."/>
        </authorList>
    </citation>
    <scope>NUCLEOTIDE SEQUENCE</scope>
</reference>
<protein>
    <submittedName>
        <fullName evidence="1">Uncharacterized protein</fullName>
    </submittedName>
</protein>
<organism evidence="1">
    <name type="scientific">Anguilla anguilla</name>
    <name type="common">European freshwater eel</name>
    <name type="synonym">Muraena anguilla</name>
    <dbReference type="NCBI Taxonomy" id="7936"/>
    <lineage>
        <taxon>Eukaryota</taxon>
        <taxon>Metazoa</taxon>
        <taxon>Chordata</taxon>
        <taxon>Craniata</taxon>
        <taxon>Vertebrata</taxon>
        <taxon>Euteleostomi</taxon>
        <taxon>Actinopterygii</taxon>
        <taxon>Neopterygii</taxon>
        <taxon>Teleostei</taxon>
        <taxon>Anguilliformes</taxon>
        <taxon>Anguillidae</taxon>
        <taxon>Anguilla</taxon>
    </lineage>
</organism>
<name>A0A0E9TDV7_ANGAN</name>
<dbReference type="AlphaFoldDB" id="A0A0E9TDV7"/>
<accession>A0A0E9TDV7</accession>